<proteinExistence type="predicted"/>
<evidence type="ECO:0000313" key="1">
    <source>
        <dbReference type="EMBL" id="CNH68288.1"/>
    </source>
</evidence>
<name>A0A0T9PJ69_9GAMM</name>
<evidence type="ECO:0000313" key="4">
    <source>
        <dbReference type="Proteomes" id="UP000045840"/>
    </source>
</evidence>
<accession>A0A0T9PJ69</accession>
<organism evidence="1 4">
    <name type="scientific">Yersinia pekkanenii</name>
    <dbReference type="NCBI Taxonomy" id="1288385"/>
    <lineage>
        <taxon>Bacteria</taxon>
        <taxon>Pseudomonadati</taxon>
        <taxon>Pseudomonadota</taxon>
        <taxon>Gammaproteobacteria</taxon>
        <taxon>Enterobacterales</taxon>
        <taxon>Yersiniaceae</taxon>
        <taxon>Yersinia</taxon>
    </lineage>
</organism>
<reference evidence="1" key="1">
    <citation type="submission" date="2015-03" db="EMBL/GenBank/DDBJ databases">
        <authorList>
            <person name="Murphy D."/>
        </authorList>
    </citation>
    <scope>NUCLEOTIDE SEQUENCE [LARGE SCALE GENOMIC DNA]</scope>
    <source>
        <strain evidence="1">A125KOH2</strain>
    </source>
</reference>
<dbReference type="OrthoDB" id="8550254at2"/>
<dbReference type="EMBL" id="CQAZ01000014">
    <property type="protein sequence ID" value="CNH68288.1"/>
    <property type="molecule type" value="Genomic_DNA"/>
</dbReference>
<evidence type="ECO:0000313" key="3">
    <source>
        <dbReference type="Proteomes" id="UP000044625"/>
    </source>
</evidence>
<evidence type="ECO:0000313" key="2">
    <source>
        <dbReference type="EMBL" id="CRY68115.1"/>
    </source>
</evidence>
<dbReference type="EMBL" id="CWJL01000018">
    <property type="protein sequence ID" value="CRY68115.1"/>
    <property type="molecule type" value="Genomic_DNA"/>
</dbReference>
<protein>
    <recommendedName>
        <fullName evidence="5">Lipoprotein</fullName>
    </recommendedName>
</protein>
<dbReference type="RefSeq" id="WP_072086268.1">
    <property type="nucleotide sequence ID" value="NZ_CAWMMU010000018.1"/>
</dbReference>
<sequence length="88" mass="10156">MKRSVGFIIPLITVALLSGCVVEPTRYAEPGMVVEPSVIVEPDVVTPPGVVYVEPNYPRPARGYVWRYREGYNWGWYHPQYGWHHRGR</sequence>
<dbReference type="Proteomes" id="UP000045840">
    <property type="component" value="Unassembled WGS sequence"/>
</dbReference>
<dbReference type="PROSITE" id="PS51257">
    <property type="entry name" value="PROKAR_LIPOPROTEIN"/>
    <property type="match status" value="1"/>
</dbReference>
<keyword evidence="3" id="KW-1185">Reference proteome</keyword>
<evidence type="ECO:0008006" key="5">
    <source>
        <dbReference type="Google" id="ProtNLM"/>
    </source>
</evidence>
<gene>
    <name evidence="1" type="ORF">ERS008529_01843</name>
    <name evidence="2" type="ORF">ERS137968_03215</name>
</gene>
<reference evidence="4" key="3">
    <citation type="submission" date="2015-03" db="EMBL/GenBank/DDBJ databases">
        <authorList>
            <consortium name="Pathogen Informatics"/>
        </authorList>
    </citation>
    <scope>NUCLEOTIDE SEQUENCE [LARGE SCALE GENOMIC DNA]</scope>
    <source>
        <strain evidence="4">A125KOH2</strain>
    </source>
</reference>
<dbReference type="Proteomes" id="UP000044625">
    <property type="component" value="Unassembled WGS sequence"/>
</dbReference>
<reference evidence="2 3" key="2">
    <citation type="submission" date="2015-03" db="EMBL/GenBank/DDBJ databases">
        <authorList>
            <consortium name="Pathogen Informatics"/>
            <person name="Murphy D."/>
        </authorList>
    </citation>
    <scope>NUCLEOTIDE SEQUENCE [LARGE SCALE GENOMIC DNA]</scope>
    <source>
        <strain evidence="3">type strain: CIP110230</strain>
        <strain evidence="2">Type strain: CIP110230</strain>
    </source>
</reference>
<dbReference type="AlphaFoldDB" id="A0A0T9PJ69"/>